<organism evidence="2 3">
    <name type="scientific">Alectoria fallacina</name>
    <dbReference type="NCBI Taxonomy" id="1903189"/>
    <lineage>
        <taxon>Eukaryota</taxon>
        <taxon>Fungi</taxon>
        <taxon>Dikarya</taxon>
        <taxon>Ascomycota</taxon>
        <taxon>Pezizomycotina</taxon>
        <taxon>Lecanoromycetes</taxon>
        <taxon>OSLEUM clade</taxon>
        <taxon>Lecanoromycetidae</taxon>
        <taxon>Lecanorales</taxon>
        <taxon>Lecanorineae</taxon>
        <taxon>Parmeliaceae</taxon>
        <taxon>Alectoria</taxon>
    </lineage>
</organism>
<evidence type="ECO:0000313" key="2">
    <source>
        <dbReference type="EMBL" id="CAF9939826.1"/>
    </source>
</evidence>
<dbReference type="Proteomes" id="UP000664203">
    <property type="component" value="Unassembled WGS sequence"/>
</dbReference>
<gene>
    <name evidence="2" type="ORF">ALECFALPRED_008351</name>
</gene>
<feature type="region of interest" description="Disordered" evidence="1">
    <location>
        <begin position="1"/>
        <end position="144"/>
    </location>
</feature>
<dbReference type="EMBL" id="CAJPDR010000571">
    <property type="protein sequence ID" value="CAF9939826.1"/>
    <property type="molecule type" value="Genomic_DNA"/>
</dbReference>
<name>A0A8H3PF25_9LECA</name>
<evidence type="ECO:0000256" key="1">
    <source>
        <dbReference type="SAM" id="MobiDB-lite"/>
    </source>
</evidence>
<accession>A0A8H3PF25</accession>
<dbReference type="OrthoDB" id="5416172at2759"/>
<protein>
    <submittedName>
        <fullName evidence="2">Uncharacterized protein</fullName>
    </submittedName>
</protein>
<sequence length="144" mass="14972">MTSQDPNPQGGSITDMAAEGTKVRNDAGTQNTIPSVPRPDQIADPSNDPNNLGATDLAGAADNAQDVSRTTHDTAPNPETITGTGDALPSSVGSKRLHNNVSQDLSKGHQRYDKHVKQKGSDQEKGASEGAIEDEVMDGVIGGR</sequence>
<evidence type="ECO:0000313" key="3">
    <source>
        <dbReference type="Proteomes" id="UP000664203"/>
    </source>
</evidence>
<dbReference type="AlphaFoldDB" id="A0A8H3PF25"/>
<feature type="compositionally biased region" description="Basic and acidic residues" evidence="1">
    <location>
        <begin position="106"/>
        <end position="127"/>
    </location>
</feature>
<feature type="compositionally biased region" description="Polar residues" evidence="1">
    <location>
        <begin position="65"/>
        <end position="83"/>
    </location>
</feature>
<reference evidence="2" key="1">
    <citation type="submission" date="2021-03" db="EMBL/GenBank/DDBJ databases">
        <authorList>
            <person name="Tagirdzhanova G."/>
        </authorList>
    </citation>
    <scope>NUCLEOTIDE SEQUENCE</scope>
</reference>
<keyword evidence="3" id="KW-1185">Reference proteome</keyword>
<feature type="compositionally biased region" description="Polar residues" evidence="1">
    <location>
        <begin position="1"/>
        <end position="12"/>
    </location>
</feature>
<comment type="caution">
    <text evidence="2">The sequence shown here is derived from an EMBL/GenBank/DDBJ whole genome shotgun (WGS) entry which is preliminary data.</text>
</comment>
<proteinExistence type="predicted"/>